<accession>A0ACD4ZKX3</accession>
<proteinExistence type="predicted"/>
<protein>
    <submittedName>
        <fullName evidence="1">HNH endonuclease</fullName>
    </submittedName>
</protein>
<keyword evidence="1" id="KW-0378">Hydrolase</keyword>
<evidence type="ECO:0000313" key="1">
    <source>
        <dbReference type="EMBL" id="WSB98437.1"/>
    </source>
</evidence>
<sequence>MRCIDCTEPATHRGRCKTHHGAYECRPSVRSRRARGRRRATRRDAAARLRRRVLERGSAWCDWCLGHFPSDGVDVDHVRPLSLGGEDVDSNVQVLCHACHQLKTRTEFGAARGRELT</sequence>
<evidence type="ECO:0000313" key="2">
    <source>
        <dbReference type="Proteomes" id="UP001348369"/>
    </source>
</evidence>
<name>A0ACD4ZKX3_9ACTN</name>
<gene>
    <name evidence="1" type="ORF">OG835_16325</name>
</gene>
<keyword evidence="1" id="KW-0540">Nuclease</keyword>
<reference evidence="1" key="1">
    <citation type="submission" date="2022-10" db="EMBL/GenBank/DDBJ databases">
        <title>The complete genomes of actinobacterial strains from the NBC collection.</title>
        <authorList>
            <person name="Joergensen T.S."/>
            <person name="Alvarez Arevalo M."/>
            <person name="Sterndorff E.B."/>
            <person name="Faurdal D."/>
            <person name="Vuksanovic O."/>
            <person name="Mourched A.-S."/>
            <person name="Charusanti P."/>
            <person name="Shaw S."/>
            <person name="Blin K."/>
            <person name="Weber T."/>
        </authorList>
    </citation>
    <scope>NUCLEOTIDE SEQUENCE</scope>
    <source>
        <strain evidence="1">NBC 01771</strain>
    </source>
</reference>
<dbReference type="Proteomes" id="UP001348369">
    <property type="component" value="Chromosome"/>
</dbReference>
<dbReference type="EMBL" id="CP109109">
    <property type="protein sequence ID" value="WSB98437.1"/>
    <property type="molecule type" value="Genomic_DNA"/>
</dbReference>
<keyword evidence="2" id="KW-1185">Reference proteome</keyword>
<keyword evidence="1" id="KW-0255">Endonuclease</keyword>
<organism evidence="1 2">
    <name type="scientific">Streptomyces scopuliridis</name>
    <dbReference type="NCBI Taxonomy" id="452529"/>
    <lineage>
        <taxon>Bacteria</taxon>
        <taxon>Bacillati</taxon>
        <taxon>Actinomycetota</taxon>
        <taxon>Actinomycetes</taxon>
        <taxon>Kitasatosporales</taxon>
        <taxon>Streptomycetaceae</taxon>
        <taxon>Streptomyces</taxon>
    </lineage>
</organism>